<keyword evidence="1 3" id="KW-0963">Cytoplasm</keyword>
<dbReference type="Pfam" id="PF17384">
    <property type="entry name" value="DUF150_C"/>
    <property type="match status" value="1"/>
</dbReference>
<dbReference type="Gene3D" id="3.30.300.70">
    <property type="entry name" value="RimP-like superfamily, N-terminal"/>
    <property type="match status" value="1"/>
</dbReference>
<evidence type="ECO:0000259" key="4">
    <source>
        <dbReference type="Pfam" id="PF02576"/>
    </source>
</evidence>
<dbReference type="GO" id="GO:0005829">
    <property type="term" value="C:cytosol"/>
    <property type="evidence" value="ECO:0007669"/>
    <property type="project" value="TreeGrafter"/>
</dbReference>
<dbReference type="EMBL" id="DVIR01000008">
    <property type="protein sequence ID" value="HIS23991.1"/>
    <property type="molecule type" value="Genomic_DNA"/>
</dbReference>
<evidence type="ECO:0000259" key="5">
    <source>
        <dbReference type="Pfam" id="PF17384"/>
    </source>
</evidence>
<proteinExistence type="inferred from homology"/>
<keyword evidence="2 3" id="KW-0690">Ribosome biogenesis</keyword>
<dbReference type="Gene3D" id="2.30.30.180">
    <property type="entry name" value="Ribosome maturation factor RimP, C-terminal domain"/>
    <property type="match status" value="1"/>
</dbReference>
<comment type="caution">
    <text evidence="6">The sequence shown here is derived from an EMBL/GenBank/DDBJ whole genome shotgun (WGS) entry which is preliminary data.</text>
</comment>
<dbReference type="FunFam" id="3.30.300.70:FF:000001">
    <property type="entry name" value="Ribosome maturation factor RimP"/>
    <property type="match status" value="1"/>
</dbReference>
<evidence type="ECO:0000256" key="3">
    <source>
        <dbReference type="HAMAP-Rule" id="MF_01077"/>
    </source>
</evidence>
<dbReference type="GO" id="GO:0000028">
    <property type="term" value="P:ribosomal small subunit assembly"/>
    <property type="evidence" value="ECO:0007669"/>
    <property type="project" value="TreeGrafter"/>
</dbReference>
<evidence type="ECO:0000313" key="7">
    <source>
        <dbReference type="Proteomes" id="UP000823982"/>
    </source>
</evidence>
<dbReference type="GO" id="GO:0006412">
    <property type="term" value="P:translation"/>
    <property type="evidence" value="ECO:0007669"/>
    <property type="project" value="TreeGrafter"/>
</dbReference>
<dbReference type="PANTHER" id="PTHR33867:SF1">
    <property type="entry name" value="RIBOSOME MATURATION FACTOR RIMP"/>
    <property type="match status" value="1"/>
</dbReference>
<evidence type="ECO:0000313" key="6">
    <source>
        <dbReference type="EMBL" id="HIS23991.1"/>
    </source>
</evidence>
<accession>A0A9D1EM67</accession>
<dbReference type="PANTHER" id="PTHR33867">
    <property type="entry name" value="RIBOSOME MATURATION FACTOR RIMP"/>
    <property type="match status" value="1"/>
</dbReference>
<sequence length="157" mass="17733">MADSATVAKVRALAQPLCDELGLYLWDVRFEKEGATWYLRVFIDKDGGIDMNDCESLHRPLDKLLDETDPISTPYVFEVCSPGLGRELRRPEHFEVCIGDEVRVRFIREHEGKKEIIGTLSGYENGAVTLTFDDGSQQLIPLGECAFVKLYDDGDLF</sequence>
<evidence type="ECO:0000256" key="1">
    <source>
        <dbReference type="ARBA" id="ARBA00022490"/>
    </source>
</evidence>
<dbReference type="CDD" id="cd01734">
    <property type="entry name" value="YlxS_C"/>
    <property type="match status" value="1"/>
</dbReference>
<dbReference type="InterPro" id="IPR035956">
    <property type="entry name" value="RimP_N_sf"/>
</dbReference>
<dbReference type="InterPro" id="IPR003728">
    <property type="entry name" value="Ribosome_maturation_RimP"/>
</dbReference>
<dbReference type="AlphaFoldDB" id="A0A9D1EM67"/>
<reference evidence="6" key="1">
    <citation type="submission" date="2020-10" db="EMBL/GenBank/DDBJ databases">
        <authorList>
            <person name="Gilroy R."/>
        </authorList>
    </citation>
    <scope>NUCLEOTIDE SEQUENCE</scope>
    <source>
        <strain evidence="6">CHK157-1446</strain>
    </source>
</reference>
<comment type="function">
    <text evidence="3">Required for maturation of 30S ribosomal subunits.</text>
</comment>
<feature type="domain" description="Ribosome maturation factor RimP C-terminal" evidence="5">
    <location>
        <begin position="88"/>
        <end position="143"/>
    </location>
</feature>
<feature type="domain" description="Ribosome maturation factor RimP N-terminal" evidence="4">
    <location>
        <begin position="14"/>
        <end position="84"/>
    </location>
</feature>
<dbReference type="Proteomes" id="UP000823982">
    <property type="component" value="Unassembled WGS sequence"/>
</dbReference>
<dbReference type="SUPFAM" id="SSF74942">
    <property type="entry name" value="YhbC-like, C-terminal domain"/>
    <property type="match status" value="1"/>
</dbReference>
<comment type="similarity">
    <text evidence="3">Belongs to the RimP family.</text>
</comment>
<evidence type="ECO:0000256" key="2">
    <source>
        <dbReference type="ARBA" id="ARBA00022517"/>
    </source>
</evidence>
<reference evidence="6" key="2">
    <citation type="journal article" date="2021" name="PeerJ">
        <title>Extensive microbial diversity within the chicken gut microbiome revealed by metagenomics and culture.</title>
        <authorList>
            <person name="Gilroy R."/>
            <person name="Ravi A."/>
            <person name="Getino M."/>
            <person name="Pursley I."/>
            <person name="Horton D.L."/>
            <person name="Alikhan N.F."/>
            <person name="Baker D."/>
            <person name="Gharbi K."/>
            <person name="Hall N."/>
            <person name="Watson M."/>
            <person name="Adriaenssens E.M."/>
            <person name="Foster-Nyarko E."/>
            <person name="Jarju S."/>
            <person name="Secka A."/>
            <person name="Antonio M."/>
            <person name="Oren A."/>
            <person name="Chaudhuri R.R."/>
            <person name="La Ragione R."/>
            <person name="Hildebrand F."/>
            <person name="Pallen M.J."/>
        </authorList>
    </citation>
    <scope>NUCLEOTIDE SEQUENCE</scope>
    <source>
        <strain evidence="6">CHK157-1446</strain>
    </source>
</reference>
<protein>
    <recommendedName>
        <fullName evidence="3">Ribosome maturation factor RimP</fullName>
    </recommendedName>
</protein>
<name>A0A9D1EM67_9FIRM</name>
<dbReference type="InterPro" id="IPR036847">
    <property type="entry name" value="RimP_C_sf"/>
</dbReference>
<dbReference type="InterPro" id="IPR028998">
    <property type="entry name" value="RimP_C"/>
</dbReference>
<comment type="subcellular location">
    <subcellularLocation>
        <location evidence="3">Cytoplasm</location>
    </subcellularLocation>
</comment>
<organism evidence="6 7">
    <name type="scientific">Candidatus Faeciplasma gallinarum</name>
    <dbReference type="NCBI Taxonomy" id="2840799"/>
    <lineage>
        <taxon>Bacteria</taxon>
        <taxon>Bacillati</taxon>
        <taxon>Bacillota</taxon>
        <taxon>Clostridia</taxon>
        <taxon>Eubacteriales</taxon>
        <taxon>Oscillospiraceae</taxon>
        <taxon>Oscillospiraceae incertae sedis</taxon>
        <taxon>Candidatus Faeciplasma</taxon>
    </lineage>
</organism>
<dbReference type="SUPFAM" id="SSF75420">
    <property type="entry name" value="YhbC-like, N-terminal domain"/>
    <property type="match status" value="1"/>
</dbReference>
<dbReference type="HAMAP" id="MF_01077">
    <property type="entry name" value="RimP"/>
    <property type="match status" value="1"/>
</dbReference>
<dbReference type="Pfam" id="PF02576">
    <property type="entry name" value="RimP_N"/>
    <property type="match status" value="1"/>
</dbReference>
<gene>
    <name evidence="3" type="primary">rimP</name>
    <name evidence="6" type="ORF">IAD01_01095</name>
</gene>
<dbReference type="InterPro" id="IPR028989">
    <property type="entry name" value="RimP_N"/>
</dbReference>